<reference evidence="6 7" key="1">
    <citation type="submission" date="2018-05" db="EMBL/GenBank/DDBJ databases">
        <authorList>
            <person name="Datahose"/>
        </authorList>
    </citation>
    <scope>NUCLEOTIDE SEQUENCE</scope>
</reference>
<evidence type="ECO:0000313" key="6">
    <source>
        <dbReference type="Ensembl" id="ENSACLP00000027348.1"/>
    </source>
</evidence>
<dbReference type="InterPro" id="IPR006703">
    <property type="entry name" value="G_AIG1"/>
</dbReference>
<reference evidence="7" key="2">
    <citation type="submission" date="2023-03" db="EMBL/GenBank/DDBJ databases">
        <authorList>
            <consortium name="Wellcome Sanger Institute Data Sharing"/>
        </authorList>
    </citation>
    <scope>NUCLEOTIDE SEQUENCE [LARGE SCALE GENOMIC DNA]</scope>
</reference>
<dbReference type="PANTHER" id="PTHR10903:SF170">
    <property type="entry name" value="GTPASE IMAP FAMILY MEMBER 7"/>
    <property type="match status" value="1"/>
</dbReference>
<dbReference type="OrthoDB" id="8892667at2759"/>
<dbReference type="InterPro" id="IPR027417">
    <property type="entry name" value="P-loop_NTPase"/>
</dbReference>
<dbReference type="RefSeq" id="XP_026032960.1">
    <property type="nucleotide sequence ID" value="XM_026177175.1"/>
</dbReference>
<dbReference type="GeneTree" id="ENSGT00650000094704"/>
<dbReference type="Pfam" id="PF04548">
    <property type="entry name" value="AIG1"/>
    <property type="match status" value="1"/>
</dbReference>
<dbReference type="InterPro" id="IPR045058">
    <property type="entry name" value="GIMA/IAN/Toc"/>
</dbReference>
<reference evidence="6" key="4">
    <citation type="submission" date="2025-09" db="UniProtKB">
        <authorList>
            <consortium name="Ensembl"/>
        </authorList>
    </citation>
    <scope>IDENTIFICATION</scope>
</reference>
<keyword evidence="7" id="KW-1185">Reference proteome</keyword>
<comment type="similarity">
    <text evidence="1">Belongs to the TRAFAC class TrmE-Era-EngA-EngB-Septin-like GTPase superfamily. AIG1/Toc34/Toc159-like paraseptin GTPase family. IAN subfamily.</text>
</comment>
<feature type="transmembrane region" description="Helical" evidence="4">
    <location>
        <begin position="47"/>
        <end position="65"/>
    </location>
</feature>
<dbReference type="OMA" id="RGHYTHE"/>
<dbReference type="Gene3D" id="3.40.50.300">
    <property type="entry name" value="P-loop containing nucleotide triphosphate hydrolases"/>
    <property type="match status" value="1"/>
</dbReference>
<protein>
    <recommendedName>
        <fullName evidence="5">AIG1-type G domain-containing protein</fullName>
    </recommendedName>
</protein>
<evidence type="ECO:0000256" key="1">
    <source>
        <dbReference type="ARBA" id="ARBA00008535"/>
    </source>
</evidence>
<accession>A0A3P8QDA1</accession>
<name>A0A3P8QDA1_ASTCA</name>
<keyword evidence="4" id="KW-1133">Transmembrane helix</keyword>
<evidence type="ECO:0000259" key="5">
    <source>
        <dbReference type="PROSITE" id="PS51720"/>
    </source>
</evidence>
<dbReference type="RefSeq" id="XP_026032959.1">
    <property type="nucleotide sequence ID" value="XM_026177174.1"/>
</dbReference>
<dbReference type="PANTHER" id="PTHR10903">
    <property type="entry name" value="GTPASE, IMAP FAMILY MEMBER-RELATED"/>
    <property type="match status" value="1"/>
</dbReference>
<dbReference type="SUPFAM" id="SSF52540">
    <property type="entry name" value="P-loop containing nucleoside triphosphate hydrolases"/>
    <property type="match status" value="1"/>
</dbReference>
<reference evidence="6" key="3">
    <citation type="submission" date="2025-08" db="UniProtKB">
        <authorList>
            <consortium name="Ensembl"/>
        </authorList>
    </citation>
    <scope>IDENTIFICATION</scope>
</reference>
<dbReference type="PROSITE" id="PS51720">
    <property type="entry name" value="G_AIG1"/>
    <property type="match status" value="1"/>
</dbReference>
<organism evidence="6 7">
    <name type="scientific">Astatotilapia calliptera</name>
    <name type="common">Eastern happy</name>
    <name type="synonym">Chromis callipterus</name>
    <dbReference type="NCBI Taxonomy" id="8154"/>
    <lineage>
        <taxon>Eukaryota</taxon>
        <taxon>Metazoa</taxon>
        <taxon>Chordata</taxon>
        <taxon>Craniata</taxon>
        <taxon>Vertebrata</taxon>
        <taxon>Euteleostomi</taxon>
        <taxon>Actinopterygii</taxon>
        <taxon>Neopterygii</taxon>
        <taxon>Teleostei</taxon>
        <taxon>Neoteleostei</taxon>
        <taxon>Acanthomorphata</taxon>
        <taxon>Ovalentaria</taxon>
        <taxon>Cichlomorphae</taxon>
        <taxon>Cichliformes</taxon>
        <taxon>Cichlidae</taxon>
        <taxon>African cichlids</taxon>
        <taxon>Pseudocrenilabrinae</taxon>
        <taxon>Haplochromini</taxon>
        <taxon>Astatotilapia</taxon>
    </lineage>
</organism>
<evidence type="ECO:0000256" key="2">
    <source>
        <dbReference type="ARBA" id="ARBA00022741"/>
    </source>
</evidence>
<evidence type="ECO:0000256" key="3">
    <source>
        <dbReference type="ARBA" id="ARBA00023134"/>
    </source>
</evidence>
<dbReference type="Bgee" id="ENSACLG00000018598">
    <property type="expression patterns" value="Expressed in anal fin and 3 other cell types or tissues"/>
</dbReference>
<dbReference type="Ensembl" id="ENSACLT00000027990.2">
    <property type="protein sequence ID" value="ENSACLP00000027348.1"/>
    <property type="gene ID" value="ENSACLG00000018598.2"/>
</dbReference>
<evidence type="ECO:0000256" key="4">
    <source>
        <dbReference type="SAM" id="Phobius"/>
    </source>
</evidence>
<feature type="domain" description="AIG1-type G" evidence="5">
    <location>
        <begin position="141"/>
        <end position="345"/>
    </location>
</feature>
<keyword evidence="4" id="KW-0472">Membrane</keyword>
<keyword evidence="3" id="KW-0342">GTP-binding</keyword>
<keyword evidence="4" id="KW-0812">Transmembrane</keyword>
<dbReference type="AlphaFoldDB" id="A0A3P8QDA1"/>
<dbReference type="Proteomes" id="UP000265100">
    <property type="component" value="Chromosome 8"/>
</dbReference>
<dbReference type="GO" id="GO:0005525">
    <property type="term" value="F:GTP binding"/>
    <property type="evidence" value="ECO:0007669"/>
    <property type="project" value="UniProtKB-KW"/>
</dbReference>
<dbReference type="GeneID" id="113027590"/>
<proteinExistence type="inferred from homology"/>
<sequence>MECQCEKDTPEDAGWWMNTNSVQMGLFTVVGYLLYRFSQTLPALIRWPIRLFCSLTGLSALWGWISRLVGTLRVIQTLFKWLSRIWRFLATFSSRFKWIAAVIKAINNSSRDGSLNSQNDQVISSLLNQMLDPSGGSIPKKPGLRLVLLGLPGGGRTSLADTLMNNSERSTKRVPLKESTVQRDFIDGRELIVIQTPDLLGTSLGNKERALEVLRSVQLASPGPHAFLLVMRAPGFTKGAEQDAAQAVQATMELFGVEVKRYIIPVLTRADRLGRRNTLDQLLDADAGNLKRAVALCGQRPELVDNSPDRPAEERSVTRRQLVERVMEVMELKGHFVHELQRREDHMREVLLADMTSALAKRLGYM</sequence>
<feature type="transmembrane region" description="Helical" evidence="4">
    <location>
        <begin position="15"/>
        <end position="35"/>
    </location>
</feature>
<evidence type="ECO:0000313" key="7">
    <source>
        <dbReference type="Proteomes" id="UP000265100"/>
    </source>
</evidence>
<dbReference type="STRING" id="8154.ENSACLP00000027348"/>
<keyword evidence="2" id="KW-0547">Nucleotide-binding</keyword>